<sequence>MLRRLGLFLVQVSSRDDVDPEDESAHHLSISEVVRDFKSRSFTLSCGKFSEFGRQPRGLYSRVYIACDAPAVCSLRGSEDTQIFCETWLNAFAPQHAKFQPSETLTSRVFLSSSRNPEPPARSTRNEYKEGGGCRERNHQSFSRLFSSPLIIQPHQSHHVQRAVRPHGSSTTSAFTVRPPFSPASATNAVSVLTPLGLPFPRILALPSMRMSRPSNLNSLPFREDFDIRMCFGVESEMALSRSNSSFSPRARSQEAHRVSCIVGECQRDAEERDSSL</sequence>
<name>A0A0H2R037_9AGAM</name>
<feature type="compositionally biased region" description="Basic and acidic residues" evidence="1">
    <location>
        <begin position="124"/>
        <end position="135"/>
    </location>
</feature>
<organism evidence="2 3">
    <name type="scientific">Schizopora paradoxa</name>
    <dbReference type="NCBI Taxonomy" id="27342"/>
    <lineage>
        <taxon>Eukaryota</taxon>
        <taxon>Fungi</taxon>
        <taxon>Dikarya</taxon>
        <taxon>Basidiomycota</taxon>
        <taxon>Agaricomycotina</taxon>
        <taxon>Agaricomycetes</taxon>
        <taxon>Hymenochaetales</taxon>
        <taxon>Schizoporaceae</taxon>
        <taxon>Schizopora</taxon>
    </lineage>
</organism>
<keyword evidence="3" id="KW-1185">Reference proteome</keyword>
<proteinExistence type="predicted"/>
<dbReference type="InParanoid" id="A0A0H2R037"/>
<evidence type="ECO:0000313" key="3">
    <source>
        <dbReference type="Proteomes" id="UP000053477"/>
    </source>
</evidence>
<gene>
    <name evidence="2" type="ORF">SCHPADRAFT_896903</name>
</gene>
<evidence type="ECO:0000256" key="1">
    <source>
        <dbReference type="SAM" id="MobiDB-lite"/>
    </source>
</evidence>
<dbReference type="Proteomes" id="UP000053477">
    <property type="component" value="Unassembled WGS sequence"/>
</dbReference>
<feature type="region of interest" description="Disordered" evidence="1">
    <location>
        <begin position="109"/>
        <end position="135"/>
    </location>
</feature>
<dbReference type="EMBL" id="KQ086486">
    <property type="protein sequence ID" value="KLO04607.1"/>
    <property type="molecule type" value="Genomic_DNA"/>
</dbReference>
<evidence type="ECO:0000313" key="2">
    <source>
        <dbReference type="EMBL" id="KLO04607.1"/>
    </source>
</evidence>
<dbReference type="AlphaFoldDB" id="A0A0H2R037"/>
<reference evidence="2 3" key="1">
    <citation type="submission" date="2015-04" db="EMBL/GenBank/DDBJ databases">
        <title>Complete genome sequence of Schizopora paradoxa KUC8140, a cosmopolitan wood degrader in East Asia.</title>
        <authorList>
            <consortium name="DOE Joint Genome Institute"/>
            <person name="Min B."/>
            <person name="Park H."/>
            <person name="Jang Y."/>
            <person name="Kim J.-J."/>
            <person name="Kim K.H."/>
            <person name="Pangilinan J."/>
            <person name="Lipzen A."/>
            <person name="Riley R."/>
            <person name="Grigoriev I.V."/>
            <person name="Spatafora J.W."/>
            <person name="Choi I.-G."/>
        </authorList>
    </citation>
    <scope>NUCLEOTIDE SEQUENCE [LARGE SCALE GENOMIC DNA]</scope>
    <source>
        <strain evidence="2 3">KUC8140</strain>
    </source>
</reference>
<accession>A0A0H2R037</accession>
<protein>
    <submittedName>
        <fullName evidence="2">Uncharacterized protein</fullName>
    </submittedName>
</protein>